<feature type="domain" description="UTP25 NTP hydrolase-like" evidence="5">
    <location>
        <begin position="1"/>
        <end position="57"/>
    </location>
</feature>
<evidence type="ECO:0000259" key="5">
    <source>
        <dbReference type="Pfam" id="PF22916"/>
    </source>
</evidence>
<evidence type="ECO:0000256" key="3">
    <source>
        <dbReference type="ARBA" id="ARBA00023242"/>
    </source>
</evidence>
<protein>
    <submittedName>
        <fullName evidence="6">rRNA-binding ribosome biosynthesis protein utp25</fullName>
    </submittedName>
</protein>
<comment type="subcellular location">
    <subcellularLocation>
        <location evidence="1">Nucleus</location>
        <location evidence="1">Nucleolus</location>
    </subcellularLocation>
</comment>
<dbReference type="Proteomes" id="UP001266305">
    <property type="component" value="Unassembled WGS sequence"/>
</dbReference>
<gene>
    <name evidence="6" type="primary">UTP25_2</name>
    <name evidence="6" type="ORF">P7K49_035903</name>
</gene>
<feature type="domain" description="UTP25 C-terminal" evidence="4">
    <location>
        <begin position="67"/>
        <end position="215"/>
    </location>
</feature>
<evidence type="ECO:0000259" key="4">
    <source>
        <dbReference type="Pfam" id="PF06862"/>
    </source>
</evidence>
<proteinExistence type="inferred from homology"/>
<dbReference type="PANTHER" id="PTHR12933:SF0">
    <property type="entry name" value="U3 SMALL NUCLEOLAR RNA-ASSOCIATED PROTEIN 25 HOMOLOG"/>
    <property type="match status" value="1"/>
</dbReference>
<dbReference type="Pfam" id="PF06862">
    <property type="entry name" value="Utp25_C"/>
    <property type="match status" value="1"/>
</dbReference>
<dbReference type="InterPro" id="IPR053939">
    <property type="entry name" value="UTP25_C"/>
</dbReference>
<name>A0ABQ9TNZ8_SAGOE</name>
<evidence type="ECO:0000313" key="6">
    <source>
        <dbReference type="EMBL" id="KAK2086478.1"/>
    </source>
</evidence>
<accession>A0ABQ9TNZ8</accession>
<evidence type="ECO:0000313" key="7">
    <source>
        <dbReference type="Proteomes" id="UP001266305"/>
    </source>
</evidence>
<dbReference type="PANTHER" id="PTHR12933">
    <property type="entry name" value="ORF PROTEIN-RELATED"/>
    <property type="match status" value="1"/>
</dbReference>
<keyword evidence="3" id="KW-0539">Nucleus</keyword>
<dbReference type="InterPro" id="IPR010678">
    <property type="entry name" value="UTP25"/>
</dbReference>
<evidence type="ECO:0000256" key="2">
    <source>
        <dbReference type="ARBA" id="ARBA00009223"/>
    </source>
</evidence>
<dbReference type="EMBL" id="JASSZA010000020">
    <property type="protein sequence ID" value="KAK2086478.1"/>
    <property type="molecule type" value="Genomic_DNA"/>
</dbReference>
<evidence type="ECO:0000256" key="1">
    <source>
        <dbReference type="ARBA" id="ARBA00004604"/>
    </source>
</evidence>
<comment type="similarity">
    <text evidence="2">Belongs to the UTP25 family.</text>
</comment>
<keyword evidence="7" id="KW-1185">Reference proteome</keyword>
<reference evidence="6 7" key="1">
    <citation type="submission" date="2023-05" db="EMBL/GenBank/DDBJ databases">
        <title>B98-5 Cell Line De Novo Hybrid Assembly: An Optical Mapping Approach.</title>
        <authorList>
            <person name="Kananen K."/>
            <person name="Auerbach J.A."/>
            <person name="Kautto E."/>
            <person name="Blachly J.S."/>
        </authorList>
    </citation>
    <scope>NUCLEOTIDE SEQUENCE [LARGE SCALE GENOMIC DNA]</scope>
    <source>
        <strain evidence="6">B95-8</strain>
        <tissue evidence="6">Cell line</tissue>
    </source>
</reference>
<dbReference type="Pfam" id="PF22916">
    <property type="entry name" value="UTP25_NTPase-like"/>
    <property type="match status" value="1"/>
</dbReference>
<comment type="caution">
    <text evidence="6">The sequence shown here is derived from an EMBL/GenBank/DDBJ whole genome shotgun (WGS) entry which is preliminary data.</text>
</comment>
<dbReference type="InterPro" id="IPR053940">
    <property type="entry name" value="UTP25_NTPase-like"/>
</dbReference>
<sequence>MNLLPLDSHGVDFSRVRMWSLNNWSKYYRQTLLFGALQDAQINSVFNKYCVNMQGQVAVRNVPMTGSISHVLVQLPHVFQRMEAENLASVIDARFNFFVNKILPQYRDAVMSHTLIYIPSYFDFVRLRNYFKKEELNFTHICEYTQKAGVSRARHFFLQGEKQFLLFTERFHFYKSGWIGKLPSVIVYSNNGSQLFSSVFSVGHRSREDLSQKASQKLEVGFVEFGMAAGEFLSTPFPYLRIQLLEVVDLVFMDQRNELALQVHCGCLICL</sequence>
<organism evidence="6 7">
    <name type="scientific">Saguinus oedipus</name>
    <name type="common">Cotton-top tamarin</name>
    <name type="synonym">Oedipomidas oedipus</name>
    <dbReference type="NCBI Taxonomy" id="9490"/>
    <lineage>
        <taxon>Eukaryota</taxon>
        <taxon>Metazoa</taxon>
        <taxon>Chordata</taxon>
        <taxon>Craniata</taxon>
        <taxon>Vertebrata</taxon>
        <taxon>Euteleostomi</taxon>
        <taxon>Mammalia</taxon>
        <taxon>Eutheria</taxon>
        <taxon>Euarchontoglires</taxon>
        <taxon>Primates</taxon>
        <taxon>Haplorrhini</taxon>
        <taxon>Platyrrhini</taxon>
        <taxon>Cebidae</taxon>
        <taxon>Callitrichinae</taxon>
        <taxon>Saguinus</taxon>
    </lineage>
</organism>